<evidence type="ECO:0000313" key="1">
    <source>
        <dbReference type="EMBL" id="GFD30921.1"/>
    </source>
</evidence>
<reference evidence="1" key="1">
    <citation type="journal article" date="2019" name="Sci. Rep.">
        <title>Draft genome of Tanacetum cinerariifolium, the natural source of mosquito coil.</title>
        <authorList>
            <person name="Yamashiro T."/>
            <person name="Shiraishi A."/>
            <person name="Satake H."/>
            <person name="Nakayama K."/>
        </authorList>
    </citation>
    <scope>NUCLEOTIDE SEQUENCE</scope>
</reference>
<name>A0A699VB49_TANCI</name>
<dbReference type="EMBL" id="BKCJ011408810">
    <property type="protein sequence ID" value="GFD30921.1"/>
    <property type="molecule type" value="Genomic_DNA"/>
</dbReference>
<accession>A0A699VB49</accession>
<comment type="caution">
    <text evidence="1">The sequence shown here is derived from an EMBL/GenBank/DDBJ whole genome shotgun (WGS) entry which is preliminary data.</text>
</comment>
<proteinExistence type="predicted"/>
<organism evidence="1">
    <name type="scientific">Tanacetum cinerariifolium</name>
    <name type="common">Dalmatian daisy</name>
    <name type="synonym">Chrysanthemum cinerariifolium</name>
    <dbReference type="NCBI Taxonomy" id="118510"/>
    <lineage>
        <taxon>Eukaryota</taxon>
        <taxon>Viridiplantae</taxon>
        <taxon>Streptophyta</taxon>
        <taxon>Embryophyta</taxon>
        <taxon>Tracheophyta</taxon>
        <taxon>Spermatophyta</taxon>
        <taxon>Magnoliopsida</taxon>
        <taxon>eudicotyledons</taxon>
        <taxon>Gunneridae</taxon>
        <taxon>Pentapetalae</taxon>
        <taxon>asterids</taxon>
        <taxon>campanulids</taxon>
        <taxon>Asterales</taxon>
        <taxon>Asteraceae</taxon>
        <taxon>Asteroideae</taxon>
        <taxon>Anthemideae</taxon>
        <taxon>Anthemidinae</taxon>
        <taxon>Tanacetum</taxon>
    </lineage>
</organism>
<sequence length="39" mass="3856">QGAQNVVQNAGVQNGGDQNGLVVVPGITNWSGTSYVVAG</sequence>
<protein>
    <submittedName>
        <fullName evidence="1">Uncharacterized protein</fullName>
    </submittedName>
</protein>
<gene>
    <name evidence="1" type="ORF">Tci_902890</name>
</gene>
<feature type="non-terminal residue" evidence="1">
    <location>
        <position position="1"/>
    </location>
</feature>
<dbReference type="AlphaFoldDB" id="A0A699VB49"/>